<name>A0AAF0I8L4_9ENTE</name>
<dbReference type="InterPro" id="IPR051531">
    <property type="entry name" value="N-acetyltransferase"/>
</dbReference>
<dbReference type="AlphaFoldDB" id="A0AAF0I8L4"/>
<organism evidence="2 3">
    <name type="scientific">Vagococcus intermedius</name>
    <dbReference type="NCBI Taxonomy" id="2991418"/>
    <lineage>
        <taxon>Bacteria</taxon>
        <taxon>Bacillati</taxon>
        <taxon>Bacillota</taxon>
        <taxon>Bacilli</taxon>
        <taxon>Lactobacillales</taxon>
        <taxon>Enterococcaceae</taxon>
        <taxon>Vagococcus</taxon>
    </lineage>
</organism>
<evidence type="ECO:0000259" key="1">
    <source>
        <dbReference type="PROSITE" id="PS51186"/>
    </source>
</evidence>
<dbReference type="Pfam" id="PF13302">
    <property type="entry name" value="Acetyltransf_3"/>
    <property type="match status" value="1"/>
</dbReference>
<dbReference type="Gene3D" id="3.40.630.30">
    <property type="match status" value="1"/>
</dbReference>
<dbReference type="RefSeq" id="WP_275468464.1">
    <property type="nucleotide sequence ID" value="NZ_CP110232.1"/>
</dbReference>
<reference evidence="2" key="1">
    <citation type="submission" date="2022-10" db="EMBL/GenBank/DDBJ databases">
        <title>Vagococcus sp. isolated from poultry meat.</title>
        <authorList>
            <person name="Johansson P."/>
            <person name="Bjorkroth J."/>
        </authorList>
    </citation>
    <scope>NUCLEOTIDE SEQUENCE</scope>
    <source>
        <strain evidence="2">STAA11</strain>
    </source>
</reference>
<protein>
    <submittedName>
        <fullName evidence="2">GNAT family N-acetyltransferase</fullName>
    </submittedName>
</protein>
<feature type="domain" description="N-acetyltransferase" evidence="1">
    <location>
        <begin position="10"/>
        <end position="164"/>
    </location>
</feature>
<proteinExistence type="predicted"/>
<dbReference type="GO" id="GO:0016747">
    <property type="term" value="F:acyltransferase activity, transferring groups other than amino-acyl groups"/>
    <property type="evidence" value="ECO:0007669"/>
    <property type="project" value="InterPro"/>
</dbReference>
<dbReference type="Proteomes" id="UP001179647">
    <property type="component" value="Chromosome"/>
</dbReference>
<sequence>MKLLLQTERLIIRDYQKEDSEEALGFLGNKEAMYYLPEEVMTYEEVASFIKKQETKKEYYAVVLKETNQVIGHLYFTAFFGDHSYEIGWVFNPKFHKKGYASESAEALMDYGFKELGIHRIIATCQPENIGSNKMMGQLGMRLEGEFKQCIPVNNGWWDENYYAILVSEWTQKKA</sequence>
<accession>A0AAF0I8L4</accession>
<dbReference type="InterPro" id="IPR000182">
    <property type="entry name" value="GNAT_dom"/>
</dbReference>
<dbReference type="EMBL" id="CP110232">
    <property type="protein sequence ID" value="WEG72662.1"/>
    <property type="molecule type" value="Genomic_DNA"/>
</dbReference>
<evidence type="ECO:0000313" key="3">
    <source>
        <dbReference type="Proteomes" id="UP001179647"/>
    </source>
</evidence>
<dbReference type="PROSITE" id="PS51186">
    <property type="entry name" value="GNAT"/>
    <property type="match status" value="1"/>
</dbReference>
<dbReference type="CDD" id="cd04301">
    <property type="entry name" value="NAT_SF"/>
    <property type="match status" value="1"/>
</dbReference>
<dbReference type="PANTHER" id="PTHR43792">
    <property type="entry name" value="GNAT FAMILY, PUTATIVE (AFU_ORTHOLOGUE AFUA_3G00765)-RELATED-RELATED"/>
    <property type="match status" value="1"/>
</dbReference>
<dbReference type="KEGG" id="vie:OL234_06650"/>
<keyword evidence="3" id="KW-1185">Reference proteome</keyword>
<dbReference type="InterPro" id="IPR016181">
    <property type="entry name" value="Acyl_CoA_acyltransferase"/>
</dbReference>
<dbReference type="SUPFAM" id="SSF55729">
    <property type="entry name" value="Acyl-CoA N-acyltransferases (Nat)"/>
    <property type="match status" value="1"/>
</dbReference>
<dbReference type="PANTHER" id="PTHR43792:SF5">
    <property type="entry name" value="RIBOSOMAL-PROTEIN-SERINE ACETYLTRANSFERASE"/>
    <property type="match status" value="1"/>
</dbReference>
<gene>
    <name evidence="2" type="ORF">OL234_06650</name>
</gene>
<evidence type="ECO:0000313" key="2">
    <source>
        <dbReference type="EMBL" id="WEG72662.1"/>
    </source>
</evidence>